<feature type="compositionally biased region" description="Basic residues" evidence="2">
    <location>
        <begin position="474"/>
        <end position="484"/>
    </location>
</feature>
<feature type="compositionally biased region" description="Low complexity" evidence="2">
    <location>
        <begin position="397"/>
        <end position="409"/>
    </location>
</feature>
<feature type="region of interest" description="Disordered" evidence="2">
    <location>
        <begin position="184"/>
        <end position="207"/>
    </location>
</feature>
<dbReference type="STRING" id="43265.A0A545VJQ5"/>
<feature type="compositionally biased region" description="Polar residues" evidence="2">
    <location>
        <begin position="361"/>
        <end position="379"/>
    </location>
</feature>
<dbReference type="AlphaFoldDB" id="A0A545VJQ5"/>
<dbReference type="OrthoDB" id="3543857at2759"/>
<dbReference type="SUPFAM" id="SSF54160">
    <property type="entry name" value="Chromo domain-like"/>
    <property type="match status" value="1"/>
</dbReference>
<protein>
    <submittedName>
        <fullName evidence="4">Chromo domain</fullName>
    </submittedName>
</protein>
<feature type="domain" description="Chromo" evidence="3">
    <location>
        <begin position="534"/>
        <end position="585"/>
    </location>
</feature>
<gene>
    <name evidence="4" type="ORF">IF1G_10886</name>
</gene>
<feature type="compositionally biased region" description="Basic and acidic residues" evidence="2">
    <location>
        <begin position="185"/>
        <end position="196"/>
    </location>
</feature>
<comment type="caution">
    <text evidence="4">The sequence shown here is derived from an EMBL/GenBank/DDBJ whole genome shotgun (WGS) entry which is preliminary data.</text>
</comment>
<sequence length="696" mass="75540">MAASQQRLRLRQPVEMKTSRITIQLPSRPADYAPGSGPPLLRLSLQPPADSTAFIEDRILLPPAGLAADGRPLPKRMKYIIGWHDLPAARLLVSAMDVLDYVSPHTLEEWEYKMELEVDAERARLAAERQAAHAQPQPQQLQQQQQSQLPGAAAAADTAAPGKMRRSGRPPLHHTNIEAAVVAETEGHGGEQERLRGGAMSLSTPKKRKMDDFVDGYTSDESPSDQLLFDLARSKRRIDDGVPLTKEDGGPSPRKVDEGASQGKQGGDDRLARENPAYPVPMVPAVLDKYQSRKIPSKDGKRSGLAAKFALPLLSASATTKPKPKLSESSAVPLLEARTQVPARSPTQAATHSSRPIIENKPTSKNKSGTPQPPTQRASTKAVPELQVGKNSSQRPASSKLSSESHASKILSRQQPAAKAAPVSQVGKTALQQQSSRKVSPGSQLSKTPSRTQASIKASSNPQATEISPPPQRAKPKYRPHVARKKEPQRPQPQARKPSPRKGKRPSAVVFANSSSESDSDNDDDDDDDETDWAVECLEDMELYDVEGRGLVRYFKVRWEGDWPPDQKSTWEPEENIPDHLVREFCLTFSKTKRKSSTVSSSSAAGPAAAPVRGNNDGARSIDQGELLLPPLRPSNRDRAGAAADADADADARPSSADSGMFVYSSDDAMEKHTWDAPNSQGLRPNLNGVFPATMR</sequence>
<evidence type="ECO:0000313" key="5">
    <source>
        <dbReference type="Proteomes" id="UP000315783"/>
    </source>
</evidence>
<evidence type="ECO:0000313" key="4">
    <source>
        <dbReference type="EMBL" id="TQV90407.1"/>
    </source>
</evidence>
<dbReference type="CDD" id="cd00024">
    <property type="entry name" value="CD_CSD"/>
    <property type="match status" value="1"/>
</dbReference>
<evidence type="ECO:0000259" key="3">
    <source>
        <dbReference type="Pfam" id="PF00385"/>
    </source>
</evidence>
<feature type="compositionally biased region" description="Polar residues" evidence="2">
    <location>
        <begin position="426"/>
        <end position="466"/>
    </location>
</feature>
<feature type="compositionally biased region" description="Basic and acidic residues" evidence="2">
    <location>
        <begin position="239"/>
        <end position="258"/>
    </location>
</feature>
<feature type="compositionally biased region" description="Polar residues" evidence="2">
    <location>
        <begin position="345"/>
        <end position="354"/>
    </location>
</feature>
<name>A0A545VJQ5_9HYPO</name>
<feature type="region of interest" description="Disordered" evidence="2">
    <location>
        <begin position="127"/>
        <end position="171"/>
    </location>
</feature>
<feature type="region of interest" description="Disordered" evidence="2">
    <location>
        <begin position="596"/>
        <end position="696"/>
    </location>
</feature>
<feature type="compositionally biased region" description="Acidic residues" evidence="2">
    <location>
        <begin position="518"/>
        <end position="534"/>
    </location>
</feature>
<dbReference type="Pfam" id="PF00385">
    <property type="entry name" value="Chromo"/>
    <property type="match status" value="1"/>
</dbReference>
<feature type="region of interest" description="Disordered" evidence="2">
    <location>
        <begin position="239"/>
        <end position="534"/>
    </location>
</feature>
<proteinExistence type="predicted"/>
<evidence type="ECO:0000256" key="2">
    <source>
        <dbReference type="SAM" id="MobiDB-lite"/>
    </source>
</evidence>
<evidence type="ECO:0000256" key="1">
    <source>
        <dbReference type="ARBA" id="ARBA00011353"/>
    </source>
</evidence>
<dbReference type="InterPro" id="IPR016197">
    <property type="entry name" value="Chromo-like_dom_sf"/>
</dbReference>
<dbReference type="Gene3D" id="2.40.50.40">
    <property type="match status" value="1"/>
</dbReference>
<feature type="compositionally biased region" description="Low complexity" evidence="2">
    <location>
        <begin position="132"/>
        <end position="160"/>
    </location>
</feature>
<dbReference type="InterPro" id="IPR023780">
    <property type="entry name" value="Chromo_domain"/>
</dbReference>
<keyword evidence="5" id="KW-1185">Reference proteome</keyword>
<dbReference type="Proteomes" id="UP000315783">
    <property type="component" value="Unassembled WGS sequence"/>
</dbReference>
<feature type="compositionally biased region" description="Low complexity" evidence="2">
    <location>
        <begin position="597"/>
        <end position="614"/>
    </location>
</feature>
<comment type="subunit">
    <text evidence="1">Component of the NuA4 histone acetyltransferase complex.</text>
</comment>
<organism evidence="4 5">
    <name type="scientific">Cordyceps javanica</name>
    <dbReference type="NCBI Taxonomy" id="43265"/>
    <lineage>
        <taxon>Eukaryota</taxon>
        <taxon>Fungi</taxon>
        <taxon>Dikarya</taxon>
        <taxon>Ascomycota</taxon>
        <taxon>Pezizomycotina</taxon>
        <taxon>Sordariomycetes</taxon>
        <taxon>Hypocreomycetidae</taxon>
        <taxon>Hypocreales</taxon>
        <taxon>Cordycipitaceae</taxon>
        <taxon>Cordyceps</taxon>
    </lineage>
</organism>
<reference evidence="4 5" key="1">
    <citation type="journal article" date="2019" name="Appl. Microbiol. Biotechnol.">
        <title>Genome sequence of Isaria javanica and comparative genome analysis insights into family S53 peptidase evolution in fungal entomopathogens.</title>
        <authorList>
            <person name="Lin R."/>
            <person name="Zhang X."/>
            <person name="Xin B."/>
            <person name="Zou M."/>
            <person name="Gao Y."/>
            <person name="Qin F."/>
            <person name="Hu Q."/>
            <person name="Xie B."/>
            <person name="Cheng X."/>
        </authorList>
    </citation>
    <scope>NUCLEOTIDE SEQUENCE [LARGE SCALE GENOMIC DNA]</scope>
    <source>
        <strain evidence="4 5">IJ1G</strain>
    </source>
</reference>
<accession>A0A545VJQ5</accession>
<dbReference type="EMBL" id="SPUK01000027">
    <property type="protein sequence ID" value="TQV90407.1"/>
    <property type="molecule type" value="Genomic_DNA"/>
</dbReference>